<accession>A0A448YWA5</accession>
<dbReference type="OrthoDB" id="49534at2759"/>
<gene>
    <name evidence="3" type="ORF">PSNMU_V1.4_AUG-EV-PASAV3_0007850</name>
</gene>
<keyword evidence="2" id="KW-0472">Membrane</keyword>
<sequence>MPTGMNDGGEDDSTMFGIPASPGSLMGSSIRSNQVHSFDIESESCSIAGENPGWRLGMPWFSNNNNNSRSNNQQEQQLKTRNNPADEASRYYGGIMKAAGEIDVMSPISTGSNESRHFQSSRRNQKRASSFKGSRGSFHGSSKMKHERHYATNRSGAANNTINSNGKASVPIIRTKSSAGDSIADFDESEWTPPDSSYGAACPVCGFISKRVRQMIEMTLITAMIFFLIYLLVTTSMKIAEAHRKEGNNNSSSTSTVVTNDDVYVEKYSNGDDAVVVDDQYTESIDDAYVDDAYINNNDYTADDDGGGGYASDQSYNNDFNYNNQNYNNYNRNRQYYNFNNDDFNGGERDRRQRRLRHPRDIHDRGRGGVHPNNKILDRIKQLVSDRTASFIAH</sequence>
<dbReference type="AlphaFoldDB" id="A0A448YWA5"/>
<feature type="transmembrane region" description="Helical" evidence="2">
    <location>
        <begin position="215"/>
        <end position="233"/>
    </location>
</feature>
<evidence type="ECO:0000256" key="2">
    <source>
        <dbReference type="SAM" id="Phobius"/>
    </source>
</evidence>
<evidence type="ECO:0000313" key="4">
    <source>
        <dbReference type="Proteomes" id="UP000291116"/>
    </source>
</evidence>
<dbReference type="EMBL" id="CAACVS010000018">
    <property type="protein sequence ID" value="VEU34092.1"/>
    <property type="molecule type" value="Genomic_DNA"/>
</dbReference>
<feature type="region of interest" description="Disordered" evidence="1">
    <location>
        <begin position="106"/>
        <end position="164"/>
    </location>
</feature>
<keyword evidence="4" id="KW-1185">Reference proteome</keyword>
<dbReference type="Proteomes" id="UP000291116">
    <property type="component" value="Unassembled WGS sequence"/>
</dbReference>
<evidence type="ECO:0000256" key="1">
    <source>
        <dbReference type="SAM" id="MobiDB-lite"/>
    </source>
</evidence>
<evidence type="ECO:0000313" key="3">
    <source>
        <dbReference type="EMBL" id="VEU34092.1"/>
    </source>
</evidence>
<keyword evidence="2" id="KW-1133">Transmembrane helix</keyword>
<protein>
    <submittedName>
        <fullName evidence="3">Uncharacterized protein</fullName>
    </submittedName>
</protein>
<proteinExistence type="predicted"/>
<feature type="region of interest" description="Disordered" evidence="1">
    <location>
        <begin position="58"/>
        <end position="87"/>
    </location>
</feature>
<organism evidence="3 4">
    <name type="scientific">Pseudo-nitzschia multistriata</name>
    <dbReference type="NCBI Taxonomy" id="183589"/>
    <lineage>
        <taxon>Eukaryota</taxon>
        <taxon>Sar</taxon>
        <taxon>Stramenopiles</taxon>
        <taxon>Ochrophyta</taxon>
        <taxon>Bacillariophyta</taxon>
        <taxon>Bacillariophyceae</taxon>
        <taxon>Bacillariophycidae</taxon>
        <taxon>Bacillariales</taxon>
        <taxon>Bacillariaceae</taxon>
        <taxon>Pseudo-nitzschia</taxon>
    </lineage>
</organism>
<feature type="compositionally biased region" description="Polar residues" evidence="1">
    <location>
        <begin position="152"/>
        <end position="164"/>
    </location>
</feature>
<name>A0A448YWA5_9STRA</name>
<keyword evidence="2" id="KW-0812">Transmembrane</keyword>
<reference evidence="3 4" key="1">
    <citation type="submission" date="2019-01" db="EMBL/GenBank/DDBJ databases">
        <authorList>
            <person name="Ferrante I. M."/>
        </authorList>
    </citation>
    <scope>NUCLEOTIDE SEQUENCE [LARGE SCALE GENOMIC DNA]</scope>
    <source>
        <strain evidence="3 4">B856</strain>
    </source>
</reference>
<feature type="compositionally biased region" description="Low complexity" evidence="1">
    <location>
        <begin position="62"/>
        <end position="77"/>
    </location>
</feature>